<dbReference type="InterPro" id="IPR020846">
    <property type="entry name" value="MFS_dom"/>
</dbReference>
<dbReference type="InterPro" id="IPR011701">
    <property type="entry name" value="MFS"/>
</dbReference>
<dbReference type="PROSITE" id="PS50850">
    <property type="entry name" value="MFS"/>
    <property type="match status" value="1"/>
</dbReference>
<feature type="transmembrane region" description="Helical" evidence="9">
    <location>
        <begin position="319"/>
        <end position="338"/>
    </location>
</feature>
<dbReference type="InterPro" id="IPR036259">
    <property type="entry name" value="MFS_trans_sf"/>
</dbReference>
<dbReference type="Proteomes" id="UP000799441">
    <property type="component" value="Unassembled WGS sequence"/>
</dbReference>
<evidence type="ECO:0000256" key="3">
    <source>
        <dbReference type="ARBA" id="ARBA00022989"/>
    </source>
</evidence>
<keyword evidence="3 9" id="KW-1133">Transmembrane helix</keyword>
<feature type="domain" description="Major facilitator superfamily (MFS) profile" evidence="10">
    <location>
        <begin position="47"/>
        <end position="491"/>
    </location>
</feature>
<dbReference type="PANTHER" id="PTHR23502">
    <property type="entry name" value="MAJOR FACILITATOR SUPERFAMILY"/>
    <property type="match status" value="1"/>
</dbReference>
<dbReference type="SUPFAM" id="SSF103473">
    <property type="entry name" value="MFS general substrate transporter"/>
    <property type="match status" value="1"/>
</dbReference>
<dbReference type="Gene3D" id="1.20.1250.20">
    <property type="entry name" value="MFS general substrate transporter like domains"/>
    <property type="match status" value="1"/>
</dbReference>
<proteinExistence type="inferred from homology"/>
<dbReference type="AlphaFoldDB" id="A0A9P4URM7"/>
<dbReference type="Pfam" id="PF07690">
    <property type="entry name" value="MFS_1"/>
    <property type="match status" value="1"/>
</dbReference>
<comment type="similarity">
    <text evidence="5">Belongs to the major facilitator superfamily. CAR1 family.</text>
</comment>
<comment type="function">
    <text evidence="6">MFS transporter; part of the gene cluster that mediates the biosynthesis of cercosporin, a light-activated, non-host-selective toxin. The perylenequinone chromophore of cercosporin absorbs light energy to attain an electronically-activated triplet state and produces active oxygen species such as the hydroxyl radical, superoxide, hydrogen peroxide or singlet oxygen upon reaction with oxygen molecules. These reactive oxygen species cause damage to various cellular components including lipids, proteins and nucleic acids. Responsible for secretion and accumulation of cercosporin, but does not play any roles in self-protection against the toxicity of cercosporin.</text>
</comment>
<dbReference type="FunFam" id="1.20.1250.20:FF:000011">
    <property type="entry name" value="MFS multidrug transporter, putative"/>
    <property type="match status" value="1"/>
</dbReference>
<reference evidence="11" key="1">
    <citation type="journal article" date="2020" name="Stud. Mycol.">
        <title>101 Dothideomycetes genomes: a test case for predicting lifestyles and emergence of pathogens.</title>
        <authorList>
            <person name="Haridas S."/>
            <person name="Albert R."/>
            <person name="Binder M."/>
            <person name="Bloem J."/>
            <person name="Labutti K."/>
            <person name="Salamov A."/>
            <person name="Andreopoulos B."/>
            <person name="Baker S."/>
            <person name="Barry K."/>
            <person name="Bills G."/>
            <person name="Bluhm B."/>
            <person name="Cannon C."/>
            <person name="Castanera R."/>
            <person name="Culley D."/>
            <person name="Daum C."/>
            <person name="Ezra D."/>
            <person name="Gonzalez J."/>
            <person name="Henrissat B."/>
            <person name="Kuo A."/>
            <person name="Liang C."/>
            <person name="Lipzen A."/>
            <person name="Lutzoni F."/>
            <person name="Magnuson J."/>
            <person name="Mondo S."/>
            <person name="Nolan M."/>
            <person name="Ohm R."/>
            <person name="Pangilinan J."/>
            <person name="Park H.-J."/>
            <person name="Ramirez L."/>
            <person name="Alfaro M."/>
            <person name="Sun H."/>
            <person name="Tritt A."/>
            <person name="Yoshinaga Y."/>
            <person name="Zwiers L.-H."/>
            <person name="Turgeon B."/>
            <person name="Goodwin S."/>
            <person name="Spatafora J."/>
            <person name="Crous P."/>
            <person name="Grigoriev I."/>
        </authorList>
    </citation>
    <scope>NUCLEOTIDE SEQUENCE</scope>
    <source>
        <strain evidence="11">CBS 116435</strain>
    </source>
</reference>
<feature type="transmembrane region" description="Helical" evidence="9">
    <location>
        <begin position="45"/>
        <end position="62"/>
    </location>
</feature>
<evidence type="ECO:0000256" key="5">
    <source>
        <dbReference type="ARBA" id="ARBA00038347"/>
    </source>
</evidence>
<gene>
    <name evidence="11" type="ORF">K431DRAFT_218753</name>
</gene>
<accession>A0A9P4URM7</accession>
<dbReference type="CDD" id="cd17323">
    <property type="entry name" value="MFS_Tpo1_MDR_like"/>
    <property type="match status" value="1"/>
</dbReference>
<feature type="transmembrane region" description="Helical" evidence="9">
    <location>
        <begin position="173"/>
        <end position="196"/>
    </location>
</feature>
<evidence type="ECO:0000256" key="6">
    <source>
        <dbReference type="ARBA" id="ARBA00053977"/>
    </source>
</evidence>
<feature type="transmembrane region" description="Helical" evidence="9">
    <location>
        <begin position="138"/>
        <end position="161"/>
    </location>
</feature>
<dbReference type="PANTHER" id="PTHR23502:SF59">
    <property type="entry name" value="MULTIDRUG TRANSPORTER, PUTATIVE (AFU_ORTHOLOGUE AFUA_1G10370)-RELATED"/>
    <property type="match status" value="1"/>
</dbReference>
<feature type="transmembrane region" description="Helical" evidence="9">
    <location>
        <begin position="114"/>
        <end position="132"/>
    </location>
</feature>
<dbReference type="GO" id="GO:0005886">
    <property type="term" value="C:plasma membrane"/>
    <property type="evidence" value="ECO:0007669"/>
    <property type="project" value="TreeGrafter"/>
</dbReference>
<keyword evidence="12" id="KW-1185">Reference proteome</keyword>
<evidence type="ECO:0000256" key="2">
    <source>
        <dbReference type="ARBA" id="ARBA00022692"/>
    </source>
</evidence>
<dbReference type="EMBL" id="MU003773">
    <property type="protein sequence ID" value="KAF2724079.1"/>
    <property type="molecule type" value="Genomic_DNA"/>
</dbReference>
<comment type="subcellular location">
    <subcellularLocation>
        <location evidence="1">Membrane</location>
        <topology evidence="1">Multi-pass membrane protein</topology>
    </subcellularLocation>
</comment>
<evidence type="ECO:0000256" key="4">
    <source>
        <dbReference type="ARBA" id="ARBA00023136"/>
    </source>
</evidence>
<evidence type="ECO:0000256" key="9">
    <source>
        <dbReference type="SAM" id="Phobius"/>
    </source>
</evidence>
<feature type="transmembrane region" description="Helical" evidence="9">
    <location>
        <begin position="82"/>
        <end position="102"/>
    </location>
</feature>
<name>A0A9P4URM7_9PEZI</name>
<evidence type="ECO:0000313" key="11">
    <source>
        <dbReference type="EMBL" id="KAF2724079.1"/>
    </source>
</evidence>
<organism evidence="11 12">
    <name type="scientific">Polychaeton citri CBS 116435</name>
    <dbReference type="NCBI Taxonomy" id="1314669"/>
    <lineage>
        <taxon>Eukaryota</taxon>
        <taxon>Fungi</taxon>
        <taxon>Dikarya</taxon>
        <taxon>Ascomycota</taxon>
        <taxon>Pezizomycotina</taxon>
        <taxon>Dothideomycetes</taxon>
        <taxon>Dothideomycetidae</taxon>
        <taxon>Capnodiales</taxon>
        <taxon>Capnodiaceae</taxon>
        <taxon>Polychaeton</taxon>
    </lineage>
</organism>
<sequence length="491" mass="54210">MTNHNKETASGASSDMVKDVDTTLVEFNGPDDSYNPLNWPMRKKFVTTIIYSLCTMGCTWASTIYNAGLRQIESQFHVGQEVALLGLTFYLLGNSLGPLIWAPFSEAYGRKVSTIILPMFGLMVFSFATAVAKDLQTILITRFFAGMFGVAPLSNVGGVLVDIWPATQRGAALLTWGIAVIAGPLIAPLVGGALVVNLPQTGWRWTEYTTGIIIAATLLLGLFLVDESSHPVLLARKADKIRHDSQNWAIHSKSQEMNFTFKAVAQKYLIVPLEMLVDPICFFINLYAAFVYAMIYLAITSFPIEFEETRRWNEVVGSLPFLALLVGAFLGAFVNLWGQSYYRKQLIASKALVIPEARLLPMIIGSFFFAPGLFIMGWTSHKDTHWIGFCIGAACVGLGFFTIFQSAINYLVDTYLMLAASALAANMFTRSLLAASFPLFSNALFHNLGLDWGMSLLGFISAVMIPIPLLFYKFGRTMRAKGRRSKMTFVA</sequence>
<comment type="caution">
    <text evidence="11">The sequence shown here is derived from an EMBL/GenBank/DDBJ whole genome shotgun (WGS) entry which is preliminary data.</text>
</comment>
<evidence type="ECO:0000256" key="8">
    <source>
        <dbReference type="ARBA" id="ARBA00077167"/>
    </source>
</evidence>
<evidence type="ECO:0000256" key="7">
    <source>
        <dbReference type="ARBA" id="ARBA00069139"/>
    </source>
</evidence>
<protein>
    <recommendedName>
        <fullName evidence="7">Cercosporin MFS transporter CTB4</fullName>
    </recommendedName>
    <alternativeName>
        <fullName evidence="8">Cercosporin toxin biosynthesis cluster protein 4</fullName>
    </alternativeName>
</protein>
<feature type="transmembrane region" description="Helical" evidence="9">
    <location>
        <begin position="208"/>
        <end position="225"/>
    </location>
</feature>
<dbReference type="OrthoDB" id="9986881at2759"/>
<feature type="transmembrane region" description="Helical" evidence="9">
    <location>
        <begin position="385"/>
        <end position="404"/>
    </location>
</feature>
<evidence type="ECO:0000313" key="12">
    <source>
        <dbReference type="Proteomes" id="UP000799441"/>
    </source>
</evidence>
<feature type="transmembrane region" description="Helical" evidence="9">
    <location>
        <begin position="452"/>
        <end position="474"/>
    </location>
</feature>
<dbReference type="GO" id="GO:0022857">
    <property type="term" value="F:transmembrane transporter activity"/>
    <property type="evidence" value="ECO:0007669"/>
    <property type="project" value="InterPro"/>
</dbReference>
<keyword evidence="4 9" id="KW-0472">Membrane</keyword>
<evidence type="ECO:0000259" key="10">
    <source>
        <dbReference type="PROSITE" id="PS50850"/>
    </source>
</evidence>
<feature type="transmembrane region" description="Helical" evidence="9">
    <location>
        <begin position="359"/>
        <end position="379"/>
    </location>
</feature>
<keyword evidence="2 9" id="KW-0812">Transmembrane</keyword>
<feature type="transmembrane region" description="Helical" evidence="9">
    <location>
        <begin position="276"/>
        <end position="299"/>
    </location>
</feature>
<evidence type="ECO:0000256" key="1">
    <source>
        <dbReference type="ARBA" id="ARBA00004141"/>
    </source>
</evidence>